<gene>
    <name evidence="1" type="ORF">UFOVP1290_488</name>
</gene>
<reference evidence="1" key="1">
    <citation type="submission" date="2020-05" db="EMBL/GenBank/DDBJ databases">
        <authorList>
            <person name="Chiriac C."/>
            <person name="Salcher M."/>
            <person name="Ghai R."/>
            <person name="Kavagutti S V."/>
        </authorList>
    </citation>
    <scope>NUCLEOTIDE SEQUENCE</scope>
</reference>
<organism evidence="1">
    <name type="scientific">uncultured Caudovirales phage</name>
    <dbReference type="NCBI Taxonomy" id="2100421"/>
    <lineage>
        <taxon>Viruses</taxon>
        <taxon>Duplodnaviria</taxon>
        <taxon>Heunggongvirae</taxon>
        <taxon>Uroviricota</taxon>
        <taxon>Caudoviricetes</taxon>
        <taxon>Peduoviridae</taxon>
        <taxon>Maltschvirus</taxon>
        <taxon>Maltschvirus maltsch</taxon>
    </lineage>
</organism>
<proteinExistence type="predicted"/>
<protein>
    <submittedName>
        <fullName evidence="1">Uncharacterized protein</fullName>
    </submittedName>
</protein>
<evidence type="ECO:0000313" key="1">
    <source>
        <dbReference type="EMBL" id="CAB4196968.1"/>
    </source>
</evidence>
<sequence length="76" mass="8866">MCFLTDEKMVCELGSGKHKNSLSIDKIIPEKGYVLGNIIFLSNKINTCKNDLSLEEIKQWMPSWYERINKFIKNNL</sequence>
<name>A0A6J5RTQ5_9CAUD</name>
<accession>A0A6J5RTQ5</accession>
<dbReference type="EMBL" id="LR797252">
    <property type="protein sequence ID" value="CAB4196968.1"/>
    <property type="molecule type" value="Genomic_DNA"/>
</dbReference>
<dbReference type="Gene3D" id="3.30.40.220">
    <property type="match status" value="1"/>
</dbReference>